<dbReference type="KEGG" id="olu:OSTLU_27813"/>
<evidence type="ECO:0000313" key="5">
    <source>
        <dbReference type="Proteomes" id="UP000001568"/>
    </source>
</evidence>
<dbReference type="PANTHER" id="PTHR10772">
    <property type="entry name" value="10 KDA HEAT SHOCK PROTEIN"/>
    <property type="match status" value="1"/>
</dbReference>
<dbReference type="GO" id="GO:0005739">
    <property type="term" value="C:mitochondrion"/>
    <property type="evidence" value="ECO:0007669"/>
    <property type="project" value="TreeGrafter"/>
</dbReference>
<sequence length="93" mass="9718">MDRVLVERIAPATKSVGGVLLPESMTGNTMNEAKVIAAGPGRRTMSGELVPLEIKVGDVVALPEFGGAAVNAGDGSGKEYFIYREEEIVGVVE</sequence>
<dbReference type="PANTHER" id="PTHR10772:SF0">
    <property type="entry name" value="10 KDA HEAT SHOCK PROTEIN, MITOCHONDRIAL"/>
    <property type="match status" value="1"/>
</dbReference>
<keyword evidence="5" id="KW-1185">Reference proteome</keyword>
<organism evidence="4 5">
    <name type="scientific">Ostreococcus lucimarinus (strain CCE9901)</name>
    <dbReference type="NCBI Taxonomy" id="436017"/>
    <lineage>
        <taxon>Eukaryota</taxon>
        <taxon>Viridiplantae</taxon>
        <taxon>Chlorophyta</taxon>
        <taxon>Mamiellophyceae</taxon>
        <taxon>Mamiellales</taxon>
        <taxon>Bathycoccaceae</taxon>
        <taxon>Ostreococcus</taxon>
    </lineage>
</organism>
<dbReference type="SMART" id="SM00883">
    <property type="entry name" value="Cpn10"/>
    <property type="match status" value="1"/>
</dbReference>
<dbReference type="GO" id="GO:0051082">
    <property type="term" value="F:unfolded protein binding"/>
    <property type="evidence" value="ECO:0007669"/>
    <property type="project" value="TreeGrafter"/>
</dbReference>
<dbReference type="HOGENOM" id="CLU_132825_0_2_1"/>
<dbReference type="InterPro" id="IPR037124">
    <property type="entry name" value="Chaperonin_GroES_sf"/>
</dbReference>
<protein>
    <submittedName>
        <fullName evidence="4">Co-chaperonin 10, mitochondrial</fullName>
    </submittedName>
</protein>
<keyword evidence="2 3" id="KW-0143">Chaperone</keyword>
<dbReference type="Pfam" id="PF00166">
    <property type="entry name" value="Cpn10"/>
    <property type="match status" value="1"/>
</dbReference>
<evidence type="ECO:0000313" key="4">
    <source>
        <dbReference type="EMBL" id="ABO99895.1"/>
    </source>
</evidence>
<dbReference type="eggNOG" id="KOG1641">
    <property type="taxonomic scope" value="Eukaryota"/>
</dbReference>
<evidence type="ECO:0000256" key="1">
    <source>
        <dbReference type="ARBA" id="ARBA00006975"/>
    </source>
</evidence>
<name>A4S8D8_OSTLU</name>
<dbReference type="Gramene" id="ABO99895">
    <property type="protein sequence ID" value="ABO99895"/>
    <property type="gene ID" value="OSTLU_27813"/>
</dbReference>
<dbReference type="PRINTS" id="PR00297">
    <property type="entry name" value="CHAPERONIN10"/>
</dbReference>
<dbReference type="GO" id="GO:0051087">
    <property type="term" value="F:protein-folding chaperone binding"/>
    <property type="evidence" value="ECO:0007669"/>
    <property type="project" value="TreeGrafter"/>
</dbReference>
<dbReference type="GeneID" id="5005689"/>
<reference evidence="4 5" key="1">
    <citation type="journal article" date="2007" name="Proc. Natl. Acad. Sci. U.S.A.">
        <title>The tiny eukaryote Ostreococcus provides genomic insights into the paradox of plankton speciation.</title>
        <authorList>
            <person name="Palenik B."/>
            <person name="Grimwood J."/>
            <person name="Aerts A."/>
            <person name="Rouze P."/>
            <person name="Salamov A."/>
            <person name="Putnam N."/>
            <person name="Dupont C."/>
            <person name="Jorgensen R."/>
            <person name="Derelle E."/>
            <person name="Rombauts S."/>
            <person name="Zhou K."/>
            <person name="Otillar R."/>
            <person name="Merchant S.S."/>
            <person name="Podell S."/>
            <person name="Gaasterland T."/>
            <person name="Napoli C."/>
            <person name="Gendler K."/>
            <person name="Manuell A."/>
            <person name="Tai V."/>
            <person name="Vallon O."/>
            <person name="Piganeau G."/>
            <person name="Jancek S."/>
            <person name="Heijde M."/>
            <person name="Jabbari K."/>
            <person name="Bowler C."/>
            <person name="Lohr M."/>
            <person name="Robbens S."/>
            <person name="Werner G."/>
            <person name="Dubchak I."/>
            <person name="Pazour G.J."/>
            <person name="Ren Q."/>
            <person name="Paulsen I."/>
            <person name="Delwiche C."/>
            <person name="Schmutz J."/>
            <person name="Rokhsar D."/>
            <person name="Van de Peer Y."/>
            <person name="Moreau H."/>
            <person name="Grigoriev I.V."/>
        </authorList>
    </citation>
    <scope>NUCLEOTIDE SEQUENCE [LARGE SCALE GENOMIC DNA]</scope>
    <source>
        <strain evidence="4 5">CCE9901</strain>
    </source>
</reference>
<dbReference type="OMA" id="EDFLIMR"/>
<dbReference type="InterPro" id="IPR011032">
    <property type="entry name" value="GroES-like_sf"/>
</dbReference>
<dbReference type="SUPFAM" id="SSF50129">
    <property type="entry name" value="GroES-like"/>
    <property type="match status" value="1"/>
</dbReference>
<evidence type="ECO:0000256" key="2">
    <source>
        <dbReference type="ARBA" id="ARBA00023186"/>
    </source>
</evidence>
<accession>A4S8D8</accession>
<dbReference type="InterPro" id="IPR020818">
    <property type="entry name" value="Chaperonin_GroES"/>
</dbReference>
<dbReference type="GO" id="GO:0044183">
    <property type="term" value="F:protein folding chaperone"/>
    <property type="evidence" value="ECO:0007669"/>
    <property type="project" value="InterPro"/>
</dbReference>
<evidence type="ECO:0000256" key="3">
    <source>
        <dbReference type="RuleBase" id="RU003479"/>
    </source>
</evidence>
<dbReference type="CDD" id="cd00320">
    <property type="entry name" value="cpn10"/>
    <property type="match status" value="1"/>
</dbReference>
<comment type="similarity">
    <text evidence="1 3">Belongs to the GroES chaperonin family.</text>
</comment>
<proteinExistence type="inferred from homology"/>
<dbReference type="RefSeq" id="XP_001421602.1">
    <property type="nucleotide sequence ID" value="XM_001421565.1"/>
</dbReference>
<dbReference type="STRING" id="436017.A4S8D8"/>
<dbReference type="GO" id="GO:0046872">
    <property type="term" value="F:metal ion binding"/>
    <property type="evidence" value="ECO:0007669"/>
    <property type="project" value="TreeGrafter"/>
</dbReference>
<dbReference type="OrthoDB" id="184876at2759"/>
<dbReference type="GO" id="GO:0005524">
    <property type="term" value="F:ATP binding"/>
    <property type="evidence" value="ECO:0007669"/>
    <property type="project" value="InterPro"/>
</dbReference>
<dbReference type="EMBL" id="CP000595">
    <property type="protein sequence ID" value="ABO99895.1"/>
    <property type="molecule type" value="Genomic_DNA"/>
</dbReference>
<dbReference type="AlphaFoldDB" id="A4S8D8"/>
<gene>
    <name evidence="4" type="primary">CPN10</name>
    <name evidence="4" type="ORF">OSTLU_27813</name>
</gene>
<dbReference type="Gene3D" id="2.30.33.40">
    <property type="entry name" value="GroES chaperonin"/>
    <property type="match status" value="1"/>
</dbReference>
<dbReference type="Proteomes" id="UP000001568">
    <property type="component" value="Chromosome 15"/>
</dbReference>